<dbReference type="OrthoDB" id="116480at2"/>
<evidence type="ECO:0000256" key="1">
    <source>
        <dbReference type="SAM" id="Phobius"/>
    </source>
</evidence>
<dbReference type="AlphaFoldDB" id="A0A4R2EWR1"/>
<evidence type="ECO:0000313" key="2">
    <source>
        <dbReference type="EMBL" id="TCN73128.1"/>
    </source>
</evidence>
<accession>A0A4R2EWR1</accession>
<dbReference type="Proteomes" id="UP000294830">
    <property type="component" value="Unassembled WGS sequence"/>
</dbReference>
<feature type="transmembrane region" description="Helical" evidence="1">
    <location>
        <begin position="120"/>
        <end position="139"/>
    </location>
</feature>
<organism evidence="2 3">
    <name type="scientific">Acetobacteroides hydrogenigenes</name>
    <dbReference type="NCBI Taxonomy" id="979970"/>
    <lineage>
        <taxon>Bacteria</taxon>
        <taxon>Pseudomonadati</taxon>
        <taxon>Bacteroidota</taxon>
        <taxon>Bacteroidia</taxon>
        <taxon>Bacteroidales</taxon>
        <taxon>Rikenellaceae</taxon>
        <taxon>Acetobacteroides</taxon>
    </lineage>
</organism>
<feature type="transmembrane region" description="Helical" evidence="1">
    <location>
        <begin position="225"/>
        <end position="246"/>
    </location>
</feature>
<dbReference type="PIRSF" id="PIRSF009160">
    <property type="entry name" value="UCP009160"/>
    <property type="match status" value="1"/>
</dbReference>
<dbReference type="PANTHER" id="PTHR41282:SF1">
    <property type="entry name" value="CONSERVED TRANSMEMBRANE PROTEIN-RELATED"/>
    <property type="match status" value="1"/>
</dbReference>
<feature type="transmembrane region" description="Helical" evidence="1">
    <location>
        <begin position="36"/>
        <end position="54"/>
    </location>
</feature>
<proteinExistence type="predicted"/>
<gene>
    <name evidence="2" type="ORF">CLV25_101347</name>
</gene>
<dbReference type="EMBL" id="SLWB01000001">
    <property type="protein sequence ID" value="TCN73128.1"/>
    <property type="molecule type" value="Genomic_DNA"/>
</dbReference>
<dbReference type="PANTHER" id="PTHR41282">
    <property type="entry name" value="CONSERVED TRANSMEMBRANE PROTEIN-RELATED"/>
    <property type="match status" value="1"/>
</dbReference>
<reference evidence="2 3" key="1">
    <citation type="submission" date="2019-03" db="EMBL/GenBank/DDBJ databases">
        <title>Genomic Encyclopedia of Archaeal and Bacterial Type Strains, Phase II (KMG-II): from individual species to whole genera.</title>
        <authorList>
            <person name="Goeker M."/>
        </authorList>
    </citation>
    <scope>NUCLEOTIDE SEQUENCE [LARGE SCALE GENOMIC DNA]</scope>
    <source>
        <strain evidence="2 3">RL-C</strain>
    </source>
</reference>
<name>A0A4R2EWR1_9BACT</name>
<keyword evidence="1" id="KW-0812">Transmembrane</keyword>
<keyword evidence="1" id="KW-0472">Membrane</keyword>
<evidence type="ECO:0000313" key="3">
    <source>
        <dbReference type="Proteomes" id="UP000294830"/>
    </source>
</evidence>
<comment type="caution">
    <text evidence="2">The sequence shown here is derived from an EMBL/GenBank/DDBJ whole genome shotgun (WGS) entry which is preliminary data.</text>
</comment>
<dbReference type="InterPro" id="IPR010539">
    <property type="entry name" value="BaxI_1-like"/>
</dbReference>
<dbReference type="Pfam" id="PF12811">
    <property type="entry name" value="BaxI_1"/>
    <property type="match status" value="1"/>
</dbReference>
<feature type="transmembrane region" description="Helical" evidence="1">
    <location>
        <begin position="66"/>
        <end position="87"/>
    </location>
</feature>
<feature type="transmembrane region" description="Helical" evidence="1">
    <location>
        <begin position="186"/>
        <end position="205"/>
    </location>
</feature>
<sequence length="252" mass="27323">MFNSSNPVFGKNIFANTARDFTGTNTMTVKGTMGKAMLMLAIVILSASYTWSMVMQPDTLDGVKTATPWMIGGAIGGLITGLIISFAPKTAGWLSPIYAMLQGLFLGAISAFFEATYHGIVMNAVGLTLATAFLLFFIYRTGIIKVTNKFRVGIIAATGAIALFYFVTWIVGMFGGNVGFMMDSSLLSIGISLVVVIVAALNLLLDFDFIEKGEQAGAPKHMEWYGAFGLMVTLIWLYIEMLKLLAKLSRRE</sequence>
<feature type="transmembrane region" description="Helical" evidence="1">
    <location>
        <begin position="93"/>
        <end position="113"/>
    </location>
</feature>
<keyword evidence="3" id="KW-1185">Reference proteome</keyword>
<dbReference type="RefSeq" id="WP_131837906.1">
    <property type="nucleotide sequence ID" value="NZ_SLWB01000001.1"/>
</dbReference>
<feature type="transmembrane region" description="Helical" evidence="1">
    <location>
        <begin position="151"/>
        <end position="174"/>
    </location>
</feature>
<protein>
    <submittedName>
        <fullName evidence="2">Putative YccA/Bax inhibitor family protein</fullName>
    </submittedName>
</protein>
<keyword evidence="1" id="KW-1133">Transmembrane helix</keyword>